<keyword evidence="5 6" id="KW-1015">Disulfide bond</keyword>
<evidence type="ECO:0000256" key="4">
    <source>
        <dbReference type="ARBA" id="ARBA00022525"/>
    </source>
</evidence>
<keyword evidence="8" id="KW-1185">Reference proteome</keyword>
<reference evidence="7" key="1">
    <citation type="submission" date="2016-06" db="EMBL/GenBank/DDBJ databases">
        <title>Draft Genome sequence of the fungus Inonotus baumii.</title>
        <authorList>
            <person name="Zhu H."/>
            <person name="Lin W."/>
        </authorList>
    </citation>
    <scope>NUCLEOTIDE SEQUENCE</scope>
    <source>
        <strain evidence="7">821</strain>
    </source>
</reference>
<keyword evidence="3 6" id="KW-0134">Cell wall</keyword>
<comment type="subcellular location">
    <subcellularLocation>
        <location evidence="1 6">Secreted</location>
        <location evidence="1 6">Cell wall</location>
    </subcellularLocation>
</comment>
<protein>
    <recommendedName>
        <fullName evidence="6">Hydrophobin</fullName>
    </recommendedName>
</protein>
<dbReference type="GO" id="GO:0005199">
    <property type="term" value="F:structural constituent of cell wall"/>
    <property type="evidence" value="ECO:0007669"/>
    <property type="project" value="InterPro"/>
</dbReference>
<name>A0A9Q5HX27_SANBA</name>
<dbReference type="GO" id="GO:0009277">
    <property type="term" value="C:fungal-type cell wall"/>
    <property type="evidence" value="ECO:0007669"/>
    <property type="project" value="InterPro"/>
</dbReference>
<evidence type="ECO:0000313" key="8">
    <source>
        <dbReference type="Proteomes" id="UP000757232"/>
    </source>
</evidence>
<proteinExistence type="inferred from homology"/>
<dbReference type="AlphaFoldDB" id="A0A9Q5HX27"/>
<dbReference type="InterPro" id="IPR001338">
    <property type="entry name" value="Class_I_Hydrophobin"/>
</dbReference>
<comment type="similarity">
    <text evidence="2 6">Belongs to the fungal hydrophobin family.</text>
</comment>
<gene>
    <name evidence="7" type="ORF">A7U60_g5316</name>
</gene>
<keyword evidence="4 6" id="KW-0964">Secreted</keyword>
<organism evidence="7 8">
    <name type="scientific">Sanghuangporus baumii</name>
    <name type="common">Phellinus baumii</name>
    <dbReference type="NCBI Taxonomy" id="108892"/>
    <lineage>
        <taxon>Eukaryota</taxon>
        <taxon>Fungi</taxon>
        <taxon>Dikarya</taxon>
        <taxon>Basidiomycota</taxon>
        <taxon>Agaricomycotina</taxon>
        <taxon>Agaricomycetes</taxon>
        <taxon>Hymenochaetales</taxon>
        <taxon>Hymenochaetaceae</taxon>
        <taxon>Sanghuangporus</taxon>
    </lineage>
</organism>
<dbReference type="EMBL" id="LNZH02000190">
    <property type="protein sequence ID" value="OCB87611.1"/>
    <property type="molecule type" value="Genomic_DNA"/>
</dbReference>
<evidence type="ECO:0000256" key="6">
    <source>
        <dbReference type="RuleBase" id="RU365009"/>
    </source>
</evidence>
<dbReference type="Pfam" id="PF01185">
    <property type="entry name" value="Hydrophobin"/>
    <property type="match status" value="1"/>
</dbReference>
<dbReference type="CDD" id="cd23507">
    <property type="entry name" value="hydrophobin_I"/>
    <property type="match status" value="1"/>
</dbReference>
<evidence type="ECO:0000256" key="3">
    <source>
        <dbReference type="ARBA" id="ARBA00022512"/>
    </source>
</evidence>
<evidence type="ECO:0000313" key="7">
    <source>
        <dbReference type="EMBL" id="OCB87611.1"/>
    </source>
</evidence>
<feature type="signal peptide" evidence="6">
    <location>
        <begin position="1"/>
        <end position="25"/>
    </location>
</feature>
<keyword evidence="6" id="KW-0732">Signal</keyword>
<feature type="chain" id="PRO_5040529882" description="Hydrophobin" evidence="6">
    <location>
        <begin position="26"/>
        <end position="155"/>
    </location>
</feature>
<accession>A0A9Q5HX27</accession>
<evidence type="ECO:0000256" key="1">
    <source>
        <dbReference type="ARBA" id="ARBA00004191"/>
    </source>
</evidence>
<evidence type="ECO:0000256" key="5">
    <source>
        <dbReference type="ARBA" id="ARBA00023157"/>
    </source>
</evidence>
<dbReference type="Proteomes" id="UP000757232">
    <property type="component" value="Unassembled WGS sequence"/>
</dbReference>
<dbReference type="OrthoDB" id="3266984at2759"/>
<comment type="caution">
    <text evidence="7">The sequence shown here is derived from an EMBL/GenBank/DDBJ whole genome shotgun (WGS) entry which is preliminary data.</text>
</comment>
<evidence type="ECO:0000256" key="2">
    <source>
        <dbReference type="ARBA" id="ARBA00010446"/>
    </source>
</evidence>
<sequence>MKVPRISDYFCLCFLLATLFDIVAAGVSKGPGPSRVRTSTSPTPTPSVALCKKNPVQCCDATAESNSTTAASVFERLGIQTPEKTVEIGFNCTSMSDEDISGGFCDNSILCCYKIFNDTLYESSDASALARESQLYHIAHGAHRERKQGIFMDVL</sequence>